<evidence type="ECO:0000256" key="2">
    <source>
        <dbReference type="SAM" id="Phobius"/>
    </source>
</evidence>
<proteinExistence type="predicted"/>
<name>A0A3S5CBC1_9PLAT</name>
<gene>
    <name evidence="3" type="ORF">PXEA_LOCUS679</name>
</gene>
<sequence length="276" mass="31456">MAALTDGDDYDASETSENVFGVPPCDPDESMLSFRPSCDRHRQSRTPWCAKKRPGRSRPSSLLIYHVFALFRKVWILEDVCQSTHESLALVYLVLRMVSQGLLRTIQQSSLRGNPPLVSRSKYVEAITESILKLQKSQEIEEIRRYWWRRYNITTPCSELNPAKSTDTSSLGVGQVGGCFVMLFVGMVMALLVSFLELIYRVRKRLGRNKEWVDLVVTTWSCCQGDTIERTLSEILCHSNYHNSQHQSVELAEDFGRSGLYPGEVIERSLLAVKSR</sequence>
<evidence type="ECO:0000256" key="1">
    <source>
        <dbReference type="SAM" id="MobiDB-lite"/>
    </source>
</evidence>
<feature type="compositionally biased region" description="Acidic residues" evidence="1">
    <location>
        <begin position="1"/>
        <end position="14"/>
    </location>
</feature>
<comment type="caution">
    <text evidence="3">The sequence shown here is derived from an EMBL/GenBank/DDBJ whole genome shotgun (WGS) entry which is preliminary data.</text>
</comment>
<feature type="transmembrane region" description="Helical" evidence="2">
    <location>
        <begin position="180"/>
        <end position="200"/>
    </location>
</feature>
<evidence type="ECO:0000313" key="3">
    <source>
        <dbReference type="EMBL" id="VEL07239.1"/>
    </source>
</evidence>
<protein>
    <submittedName>
        <fullName evidence="3">Uncharacterized protein</fullName>
    </submittedName>
</protein>
<keyword evidence="2" id="KW-0472">Membrane</keyword>
<keyword evidence="2" id="KW-1133">Transmembrane helix</keyword>
<dbReference type="Proteomes" id="UP000784294">
    <property type="component" value="Unassembled WGS sequence"/>
</dbReference>
<dbReference type="AlphaFoldDB" id="A0A3S5CBC1"/>
<dbReference type="EMBL" id="CAAALY010001327">
    <property type="protein sequence ID" value="VEL07239.1"/>
    <property type="molecule type" value="Genomic_DNA"/>
</dbReference>
<organism evidence="3 4">
    <name type="scientific">Protopolystoma xenopodis</name>
    <dbReference type="NCBI Taxonomy" id="117903"/>
    <lineage>
        <taxon>Eukaryota</taxon>
        <taxon>Metazoa</taxon>
        <taxon>Spiralia</taxon>
        <taxon>Lophotrochozoa</taxon>
        <taxon>Platyhelminthes</taxon>
        <taxon>Monogenea</taxon>
        <taxon>Polyopisthocotylea</taxon>
        <taxon>Polystomatidea</taxon>
        <taxon>Polystomatidae</taxon>
        <taxon>Protopolystoma</taxon>
    </lineage>
</organism>
<feature type="region of interest" description="Disordered" evidence="1">
    <location>
        <begin position="1"/>
        <end position="22"/>
    </location>
</feature>
<evidence type="ECO:0000313" key="4">
    <source>
        <dbReference type="Proteomes" id="UP000784294"/>
    </source>
</evidence>
<reference evidence="3" key="1">
    <citation type="submission" date="2018-11" db="EMBL/GenBank/DDBJ databases">
        <authorList>
            <consortium name="Pathogen Informatics"/>
        </authorList>
    </citation>
    <scope>NUCLEOTIDE SEQUENCE</scope>
</reference>
<accession>A0A3S5CBC1</accession>
<keyword evidence="2" id="KW-0812">Transmembrane</keyword>
<keyword evidence="4" id="KW-1185">Reference proteome</keyword>